<organism evidence="2 3">
    <name type="scientific">Adhaeribacter soli</name>
    <dbReference type="NCBI Taxonomy" id="2607655"/>
    <lineage>
        <taxon>Bacteria</taxon>
        <taxon>Pseudomonadati</taxon>
        <taxon>Bacteroidota</taxon>
        <taxon>Cytophagia</taxon>
        <taxon>Cytophagales</taxon>
        <taxon>Hymenobacteraceae</taxon>
        <taxon>Adhaeribacter</taxon>
    </lineage>
</organism>
<proteinExistence type="predicted"/>
<accession>A0A5N1J5G6</accession>
<feature type="transmembrane region" description="Helical" evidence="1">
    <location>
        <begin position="33"/>
        <end position="52"/>
    </location>
</feature>
<protein>
    <submittedName>
        <fullName evidence="2">Uncharacterized protein</fullName>
    </submittedName>
</protein>
<comment type="caution">
    <text evidence="2">The sequence shown here is derived from an EMBL/GenBank/DDBJ whole genome shotgun (WGS) entry which is preliminary data.</text>
</comment>
<keyword evidence="1" id="KW-1133">Transmembrane helix</keyword>
<sequence length="59" mass="6804">MKKRNPYYIIGTIGLLLNFLATIILSYAVDPYFASIFTAFFPVWIIILVVGYRKAHPRP</sequence>
<evidence type="ECO:0000313" key="3">
    <source>
        <dbReference type="Proteomes" id="UP000326570"/>
    </source>
</evidence>
<dbReference type="AlphaFoldDB" id="A0A5N1J5G6"/>
<name>A0A5N1J5G6_9BACT</name>
<dbReference type="EMBL" id="VTWT01000001">
    <property type="protein sequence ID" value="KAA9345930.1"/>
    <property type="molecule type" value="Genomic_DNA"/>
</dbReference>
<evidence type="ECO:0000256" key="1">
    <source>
        <dbReference type="SAM" id="Phobius"/>
    </source>
</evidence>
<dbReference type="RefSeq" id="WP_150902073.1">
    <property type="nucleotide sequence ID" value="NZ_VTWT01000001.1"/>
</dbReference>
<gene>
    <name evidence="2" type="ORF">F0P94_02275</name>
</gene>
<keyword evidence="1" id="KW-0812">Transmembrane</keyword>
<evidence type="ECO:0000313" key="2">
    <source>
        <dbReference type="EMBL" id="KAA9345930.1"/>
    </source>
</evidence>
<dbReference type="Proteomes" id="UP000326570">
    <property type="component" value="Unassembled WGS sequence"/>
</dbReference>
<feature type="transmembrane region" description="Helical" evidence="1">
    <location>
        <begin position="7"/>
        <end position="27"/>
    </location>
</feature>
<keyword evidence="1" id="KW-0472">Membrane</keyword>
<reference evidence="2 3" key="1">
    <citation type="submission" date="2019-09" db="EMBL/GenBank/DDBJ databases">
        <title>Genome sequence of Adhaeribacter sp. M2.</title>
        <authorList>
            <person name="Srinivasan S."/>
        </authorList>
    </citation>
    <scope>NUCLEOTIDE SEQUENCE [LARGE SCALE GENOMIC DNA]</scope>
    <source>
        <strain evidence="2 3">M2</strain>
    </source>
</reference>
<keyword evidence="3" id="KW-1185">Reference proteome</keyword>